<dbReference type="Proteomes" id="UP001158576">
    <property type="component" value="Chromosome XSR"/>
</dbReference>
<evidence type="ECO:0000256" key="2">
    <source>
        <dbReference type="SAM" id="MobiDB-lite"/>
    </source>
</evidence>
<keyword evidence="1" id="KW-0175">Coiled coil</keyword>
<gene>
    <name evidence="3" type="ORF">OKIOD_LOCUS6920</name>
</gene>
<feature type="region of interest" description="Disordered" evidence="2">
    <location>
        <begin position="1034"/>
        <end position="1142"/>
    </location>
</feature>
<evidence type="ECO:0000313" key="3">
    <source>
        <dbReference type="EMBL" id="CAG5098078.1"/>
    </source>
</evidence>
<feature type="coiled-coil region" evidence="1">
    <location>
        <begin position="377"/>
        <end position="495"/>
    </location>
</feature>
<feature type="coiled-coil region" evidence="1">
    <location>
        <begin position="527"/>
        <end position="638"/>
    </location>
</feature>
<feature type="region of interest" description="Disordered" evidence="2">
    <location>
        <begin position="929"/>
        <end position="954"/>
    </location>
</feature>
<accession>A0ABN7SGR2</accession>
<protein>
    <submittedName>
        <fullName evidence="3">Oidioi.mRNA.OKI2018_I69.XSR.g15362.t1.cds</fullName>
    </submittedName>
</protein>
<feature type="coiled-coil region" evidence="1">
    <location>
        <begin position="206"/>
        <end position="284"/>
    </location>
</feature>
<feature type="coiled-coil region" evidence="1">
    <location>
        <begin position="689"/>
        <end position="723"/>
    </location>
</feature>
<feature type="region of interest" description="Disordered" evidence="2">
    <location>
        <begin position="343"/>
        <end position="370"/>
    </location>
</feature>
<feature type="compositionally biased region" description="Polar residues" evidence="2">
    <location>
        <begin position="1073"/>
        <end position="1083"/>
    </location>
</feature>
<name>A0ABN7SGR2_OIKDI</name>
<dbReference type="EMBL" id="OU015569">
    <property type="protein sequence ID" value="CAG5098078.1"/>
    <property type="molecule type" value="Genomic_DNA"/>
</dbReference>
<evidence type="ECO:0000256" key="1">
    <source>
        <dbReference type="SAM" id="Coils"/>
    </source>
</evidence>
<evidence type="ECO:0000313" key="4">
    <source>
        <dbReference type="Proteomes" id="UP001158576"/>
    </source>
</evidence>
<reference evidence="3 4" key="1">
    <citation type="submission" date="2021-04" db="EMBL/GenBank/DDBJ databases">
        <authorList>
            <person name="Bliznina A."/>
        </authorList>
    </citation>
    <scope>NUCLEOTIDE SEQUENCE [LARGE SCALE GENOMIC DNA]</scope>
</reference>
<feature type="compositionally biased region" description="Basic and acidic residues" evidence="2">
    <location>
        <begin position="1061"/>
        <end position="1070"/>
    </location>
</feature>
<sequence>MSIDRRLIQNICVNIVFWLDDKEFVSDSQKQTEAIRSFMGKHLSELKRSLCLWTDLGRLVMPAHVQEWHDLYSRAERSEIGLIPVILSAAMASVGQETCQTFIRTISEKMESFSKSSSLGEREIVSVIGSLFGHGATPKSVVPSDSLNVSIEHGRRLSLSEQILNISGGGGMLDSPNRRAPCSRCTELEQKLYIKNNCLRDAERYNEELLQGREKADKSYANLQERIEKQTWQLAKISDYESLQKDNTRLCQENSRLQEDTAKLKKLRTENEVLRLRVSQLIEKVNDGVVEKSKLEATIHELNEGVKCRDSAYCALESQMDELKEAYYQLQNEHVTLKQMLEENSASSERQNTSEIEQRSFESPSFSGSLPLQQHVNEEESIQLQFLKNDLQEKEEELNALHQRFSECSKKLAALESVDLISKQKDDLLQNLEQQKKQLQLRVSTLVSEADEQQHRQSEASLEYMTSLKVVRAELSAAQAELKTAKANVAILSEEKSALIESLDLQKQDNVSLPGLENMDESWNDKLAAKEASFDELQEALQAAKESLEVKLDECDENEKTIHRLTAKVDREIEQRQATTQESEKYKEALESSRTACRESCAREEALKKECNLAEEMIKALEEKITEMSSNEEKQNQVLLCARKELAEELETRRRSETALKEKTIELEAVNSKIVLLKGEHDEIVAQRIEEAESAKQLLNKDLHEKEDELNTLKQRFSECSKKFEAANLELVLLKDENEKIIAHRIENAESSKERESVWAVEKCAFETKIEQKEKEIDAIQNQFRKMREDMTTKLRKKDDTIKAQTKELLEEVNNRNIVTEKYNALKTKMRESENALLISKKSEDQIKALGRDLALKNRELVEKTDELKRSIEKNEKLIRDKQLLSKNNEEFSARIKELEATVKSSEKRESMNAEKNKQLEKTISDLQKYQQQTEVEEDSDEFNGSIQSSQFDRSKLPLPKESILSEAALLRHNAENISWLSNPFQRKLGQPFSTPIQTPGRLALNVCEDEDDDDHVQQALFRNSRITNVLAKDEDEASSSAHDQKSDQASSSSSSTKSSSAEKENEFVYKSRGSSFISQRNKLQPAHLRSSYPVEQESTPSKNTTLERREAFKKPKTKRRSSVKELGVSIRKRFRRSEKND</sequence>
<feature type="compositionally biased region" description="Basic residues" evidence="2">
    <location>
        <begin position="1131"/>
        <end position="1142"/>
    </location>
</feature>
<feature type="compositionally biased region" description="Low complexity" evidence="2">
    <location>
        <begin position="1048"/>
        <end position="1060"/>
    </location>
</feature>
<organism evidence="3 4">
    <name type="scientific">Oikopleura dioica</name>
    <name type="common">Tunicate</name>
    <dbReference type="NCBI Taxonomy" id="34765"/>
    <lineage>
        <taxon>Eukaryota</taxon>
        <taxon>Metazoa</taxon>
        <taxon>Chordata</taxon>
        <taxon>Tunicata</taxon>
        <taxon>Appendicularia</taxon>
        <taxon>Copelata</taxon>
        <taxon>Oikopleuridae</taxon>
        <taxon>Oikopleura</taxon>
    </lineage>
</organism>
<feature type="compositionally biased region" description="Polar residues" evidence="2">
    <location>
        <begin position="943"/>
        <end position="952"/>
    </location>
</feature>
<keyword evidence="4" id="KW-1185">Reference proteome</keyword>
<proteinExistence type="predicted"/>